<dbReference type="Pfam" id="PF22936">
    <property type="entry name" value="Pol_BBD"/>
    <property type="match status" value="1"/>
</dbReference>
<dbReference type="AlphaFoldDB" id="A0A9D5BJN9"/>
<name>A0A9D5BJN9_PEA</name>
<reference evidence="2 3" key="1">
    <citation type="journal article" date="2022" name="Nat. Genet.">
        <title>Improved pea reference genome and pan-genome highlight genomic features and evolutionary characteristics.</title>
        <authorList>
            <person name="Yang T."/>
            <person name="Liu R."/>
            <person name="Luo Y."/>
            <person name="Hu S."/>
            <person name="Wang D."/>
            <person name="Wang C."/>
            <person name="Pandey M.K."/>
            <person name="Ge S."/>
            <person name="Xu Q."/>
            <person name="Li N."/>
            <person name="Li G."/>
            <person name="Huang Y."/>
            <person name="Saxena R.K."/>
            <person name="Ji Y."/>
            <person name="Li M."/>
            <person name="Yan X."/>
            <person name="He Y."/>
            <person name="Liu Y."/>
            <person name="Wang X."/>
            <person name="Xiang C."/>
            <person name="Varshney R.K."/>
            <person name="Ding H."/>
            <person name="Gao S."/>
            <person name="Zong X."/>
        </authorList>
    </citation>
    <scope>NUCLEOTIDE SEQUENCE [LARGE SCALE GENOMIC DNA]</scope>
    <source>
        <strain evidence="2 3">cv. Zhongwan 6</strain>
    </source>
</reference>
<dbReference type="Gramene" id="Psat01G0315800-T1">
    <property type="protein sequence ID" value="KAI5444771.1"/>
    <property type="gene ID" value="KIW84_013158"/>
</dbReference>
<accession>A0A9D5BJN9</accession>
<proteinExistence type="predicted"/>
<dbReference type="InterPro" id="IPR054722">
    <property type="entry name" value="PolX-like_BBD"/>
</dbReference>
<evidence type="ECO:0000313" key="3">
    <source>
        <dbReference type="Proteomes" id="UP001058974"/>
    </source>
</evidence>
<protein>
    <recommendedName>
        <fullName evidence="1">Retrovirus-related Pol polyprotein from transposon TNT 1-94-like beta-barrel domain-containing protein</fullName>
    </recommendedName>
</protein>
<comment type="caution">
    <text evidence="2">The sequence shown here is derived from an EMBL/GenBank/DDBJ whole genome shotgun (WGS) entry which is preliminary data.</text>
</comment>
<evidence type="ECO:0000313" key="2">
    <source>
        <dbReference type="EMBL" id="KAI5444771.1"/>
    </source>
</evidence>
<dbReference type="EMBL" id="JAMSHJ010000001">
    <property type="protein sequence ID" value="KAI5444771.1"/>
    <property type="molecule type" value="Genomic_DNA"/>
</dbReference>
<organism evidence="2 3">
    <name type="scientific">Pisum sativum</name>
    <name type="common">Garden pea</name>
    <name type="synonym">Lathyrus oleraceus</name>
    <dbReference type="NCBI Taxonomy" id="3888"/>
    <lineage>
        <taxon>Eukaryota</taxon>
        <taxon>Viridiplantae</taxon>
        <taxon>Streptophyta</taxon>
        <taxon>Embryophyta</taxon>
        <taxon>Tracheophyta</taxon>
        <taxon>Spermatophyta</taxon>
        <taxon>Magnoliopsida</taxon>
        <taxon>eudicotyledons</taxon>
        <taxon>Gunneridae</taxon>
        <taxon>Pentapetalae</taxon>
        <taxon>rosids</taxon>
        <taxon>fabids</taxon>
        <taxon>Fabales</taxon>
        <taxon>Fabaceae</taxon>
        <taxon>Papilionoideae</taxon>
        <taxon>50 kb inversion clade</taxon>
        <taxon>NPAAA clade</taxon>
        <taxon>Hologalegina</taxon>
        <taxon>IRL clade</taxon>
        <taxon>Fabeae</taxon>
        <taxon>Lathyrus</taxon>
    </lineage>
</organism>
<keyword evidence="3" id="KW-1185">Reference proteome</keyword>
<sequence>MEELKILIDQLLVEKDLVVNVWKEILLGLDLPLLKIPPKNQEVKDEANVASTSRGEDALICSLENKEESWVLDSGASSYATSQKEFFKNYVSGNLGKFYLGNKQSCEIAGKCVVNIKLNGPEWELKNISKGAMIVVRGKKSGTLYKKVGACHLIAVATNESPNQWPQRLGHMSEKGIKVTHSKRKLPGLRRYMDYMLLTDEGEPEDYEEACQPTYASKWELAMKDYMKSLISNQTWELSKLPSGKKEFHNKLMYRVKENHDGSKRI</sequence>
<evidence type="ECO:0000259" key="1">
    <source>
        <dbReference type="Pfam" id="PF22936"/>
    </source>
</evidence>
<gene>
    <name evidence="2" type="ORF">KIW84_013158</name>
</gene>
<feature type="domain" description="Retrovirus-related Pol polyprotein from transposon TNT 1-94-like beta-barrel" evidence="1">
    <location>
        <begin position="70"/>
        <end position="127"/>
    </location>
</feature>
<dbReference type="Proteomes" id="UP001058974">
    <property type="component" value="Chromosome 1"/>
</dbReference>